<dbReference type="Pfam" id="PF03189">
    <property type="entry name" value="Otopetrin"/>
    <property type="match status" value="1"/>
</dbReference>
<evidence type="ECO:0000256" key="10">
    <source>
        <dbReference type="ARBA" id="ARBA00023303"/>
    </source>
</evidence>
<keyword evidence="3" id="KW-0813">Transport</keyword>
<feature type="transmembrane region" description="Helical" evidence="12">
    <location>
        <begin position="319"/>
        <end position="339"/>
    </location>
</feature>
<evidence type="ECO:0000256" key="6">
    <source>
        <dbReference type="ARBA" id="ARBA00022781"/>
    </source>
</evidence>
<feature type="transmembrane region" description="Helical" evidence="12">
    <location>
        <begin position="194"/>
        <end position="216"/>
    </location>
</feature>
<dbReference type="AlphaFoldDB" id="A0A914R5Y4"/>
<evidence type="ECO:0000256" key="1">
    <source>
        <dbReference type="ARBA" id="ARBA00004651"/>
    </source>
</evidence>
<comment type="similarity">
    <text evidence="2">Belongs to the otopetrin family.</text>
</comment>
<evidence type="ECO:0000256" key="7">
    <source>
        <dbReference type="ARBA" id="ARBA00022989"/>
    </source>
</evidence>
<evidence type="ECO:0000256" key="3">
    <source>
        <dbReference type="ARBA" id="ARBA00022448"/>
    </source>
</evidence>
<evidence type="ECO:0000256" key="12">
    <source>
        <dbReference type="SAM" id="Phobius"/>
    </source>
</evidence>
<feature type="transmembrane region" description="Helical" evidence="12">
    <location>
        <begin position="136"/>
        <end position="156"/>
    </location>
</feature>
<dbReference type="InterPro" id="IPR004878">
    <property type="entry name" value="Otopetrin"/>
</dbReference>
<feature type="transmembrane region" description="Helical" evidence="12">
    <location>
        <begin position="78"/>
        <end position="97"/>
    </location>
</feature>
<comment type="subcellular location">
    <subcellularLocation>
        <location evidence="1">Cell membrane</location>
        <topology evidence="1">Multi-pass membrane protein</topology>
    </subcellularLocation>
</comment>
<keyword evidence="5 12" id="KW-0812">Transmembrane</keyword>
<evidence type="ECO:0000313" key="14">
    <source>
        <dbReference type="WBParaSite" id="PDA_v2.g6841.t1"/>
    </source>
</evidence>
<evidence type="ECO:0000256" key="8">
    <source>
        <dbReference type="ARBA" id="ARBA00023065"/>
    </source>
</evidence>
<sequence>MAPSESRTVGLTDIDIECEDKDKDDKKESDETQNPNLVMIKTDKQKLAPSVSYTSQISVTSTVSTVSNDEDPWPYNHYANFGVGLIFFAYCYVLILLKPRRWEEARNIFHKFFPNRWKKSFECNETERVMPDIGCLYLRFGAVIFAIITAVFFAYSASLHTLYYQVDILQTIFTIIQTHFIYCSSTMFNTKHDIISRFGTMHLTAVNFNIAFQFIFEKTQSNQKSIDKVFKIAKNGSIIIVPVNITTTLATTIATTTTAATVSQESGDSSEENENENLTALIRVARAAAEIVTSSGAKAYVVEDCGKKIECILGSFTKVFYTGVIEYSIIATAIFFIVWHNIERIQGHELTHKIQKKSTIRINCSKMVIGLFAGYAFVIGTFISMVLFYGYYGQSQYFNAANTYNTTDIIQHCIGFIACVFALWRIRLLKYVYHDPHSHDPHHASHSNQVSFWQKIF</sequence>
<dbReference type="PANTHER" id="PTHR21522">
    <property type="entry name" value="PROTON CHANNEL OTOP"/>
    <property type="match status" value="1"/>
</dbReference>
<keyword evidence="6" id="KW-0375">Hydrogen ion transport</keyword>
<dbReference type="PANTHER" id="PTHR21522:SF32">
    <property type="entry name" value="OTOPETRIN-2"/>
    <property type="match status" value="1"/>
</dbReference>
<keyword evidence="13" id="KW-1185">Reference proteome</keyword>
<dbReference type="GO" id="GO:0005886">
    <property type="term" value="C:plasma membrane"/>
    <property type="evidence" value="ECO:0007669"/>
    <property type="project" value="UniProtKB-SubCell"/>
</dbReference>
<evidence type="ECO:0000313" key="13">
    <source>
        <dbReference type="Proteomes" id="UP000887578"/>
    </source>
</evidence>
<feature type="region of interest" description="Disordered" evidence="11">
    <location>
        <begin position="1"/>
        <end position="36"/>
    </location>
</feature>
<keyword evidence="4" id="KW-1003">Cell membrane</keyword>
<protein>
    <submittedName>
        <fullName evidence="14">Uncharacterized protein</fullName>
    </submittedName>
</protein>
<accession>A0A914R5Y4</accession>
<dbReference type="Proteomes" id="UP000887578">
    <property type="component" value="Unplaced"/>
</dbReference>
<keyword evidence="8" id="KW-0406">Ion transport</keyword>
<evidence type="ECO:0000256" key="11">
    <source>
        <dbReference type="SAM" id="MobiDB-lite"/>
    </source>
</evidence>
<feature type="transmembrane region" description="Helical" evidence="12">
    <location>
        <begin position="367"/>
        <end position="389"/>
    </location>
</feature>
<dbReference type="WBParaSite" id="PDA_v2.g6841.t1">
    <property type="protein sequence ID" value="PDA_v2.g6841.t1"/>
    <property type="gene ID" value="PDA_v2.g6841"/>
</dbReference>
<reference evidence="14" key="1">
    <citation type="submission" date="2022-11" db="UniProtKB">
        <authorList>
            <consortium name="WormBaseParasite"/>
        </authorList>
    </citation>
    <scope>IDENTIFICATION</scope>
</reference>
<evidence type="ECO:0000256" key="9">
    <source>
        <dbReference type="ARBA" id="ARBA00023136"/>
    </source>
</evidence>
<feature type="compositionally biased region" description="Basic and acidic residues" evidence="11">
    <location>
        <begin position="20"/>
        <end position="30"/>
    </location>
</feature>
<evidence type="ECO:0000256" key="4">
    <source>
        <dbReference type="ARBA" id="ARBA00022475"/>
    </source>
</evidence>
<name>A0A914R5Y4_9BILA</name>
<keyword evidence="7 12" id="KW-1133">Transmembrane helix</keyword>
<organism evidence="13 14">
    <name type="scientific">Panagrolaimus davidi</name>
    <dbReference type="NCBI Taxonomy" id="227884"/>
    <lineage>
        <taxon>Eukaryota</taxon>
        <taxon>Metazoa</taxon>
        <taxon>Ecdysozoa</taxon>
        <taxon>Nematoda</taxon>
        <taxon>Chromadorea</taxon>
        <taxon>Rhabditida</taxon>
        <taxon>Tylenchina</taxon>
        <taxon>Panagrolaimomorpha</taxon>
        <taxon>Panagrolaimoidea</taxon>
        <taxon>Panagrolaimidae</taxon>
        <taxon>Panagrolaimus</taxon>
    </lineage>
</organism>
<keyword evidence="10" id="KW-0407">Ion channel</keyword>
<evidence type="ECO:0000256" key="5">
    <source>
        <dbReference type="ARBA" id="ARBA00022692"/>
    </source>
</evidence>
<feature type="transmembrane region" description="Helical" evidence="12">
    <location>
        <begin position="409"/>
        <end position="426"/>
    </location>
</feature>
<dbReference type="GO" id="GO:0015252">
    <property type="term" value="F:proton channel activity"/>
    <property type="evidence" value="ECO:0007669"/>
    <property type="project" value="InterPro"/>
</dbReference>
<keyword evidence="9 12" id="KW-0472">Membrane</keyword>
<evidence type="ECO:0000256" key="2">
    <source>
        <dbReference type="ARBA" id="ARBA00006513"/>
    </source>
</evidence>
<proteinExistence type="inferred from homology"/>